<name>A0ABX0R7F6_9GAMM</name>
<dbReference type="EMBL" id="VWXD01000013">
    <property type="protein sequence ID" value="NIF03067.1"/>
    <property type="molecule type" value="Genomic_DNA"/>
</dbReference>
<gene>
    <name evidence="1" type="ORF">F3J38_23990</name>
</gene>
<accession>A0ABX0R7F6</accession>
<evidence type="ECO:0000313" key="2">
    <source>
        <dbReference type="Proteomes" id="UP000780690"/>
    </source>
</evidence>
<proteinExistence type="predicted"/>
<protein>
    <submittedName>
        <fullName evidence="1">Uncharacterized protein</fullName>
    </submittedName>
</protein>
<comment type="caution">
    <text evidence="1">The sequence shown here is derived from an EMBL/GenBank/DDBJ whole genome shotgun (WGS) entry which is preliminary data.</text>
</comment>
<keyword evidence="2" id="KW-1185">Reference proteome</keyword>
<sequence length="231" mass="25921">MSKRINIMDGKLAPGLRNGLIYTEVLGWIDLGHARGGDITRLLQKINAGESSGGPSYDVTYSQSMADGKTGLRLGKFIKWRIRKGRSYFQRQSIALAMMMTLAKRFEDFQSSFPNNLITDSGFSGEDLVSDLLGFYRVMACMNPFPLLQPVSKEEALKRWDHYGEIGSWKNQTFNPLLFPDPERFPNAKPYLGHLPSFMKTITPYSDWKSGNVGIATADGNFMQFGGKPML</sequence>
<organism evidence="1 2">
    <name type="scientific">Candidatus Pantoea formicae</name>
    <dbReference type="NCBI Taxonomy" id="2608355"/>
    <lineage>
        <taxon>Bacteria</taxon>
        <taxon>Pseudomonadati</taxon>
        <taxon>Pseudomonadota</taxon>
        <taxon>Gammaproteobacteria</taxon>
        <taxon>Enterobacterales</taxon>
        <taxon>Erwiniaceae</taxon>
        <taxon>Pantoea</taxon>
    </lineage>
</organism>
<dbReference type="RefSeq" id="WP_167142935.1">
    <property type="nucleotide sequence ID" value="NZ_VWXD01000013.1"/>
</dbReference>
<evidence type="ECO:0000313" key="1">
    <source>
        <dbReference type="EMBL" id="NIF03067.1"/>
    </source>
</evidence>
<reference evidence="1 2" key="1">
    <citation type="journal article" date="2019" name="bioRxiv">
        <title>Bacteria contribute to plant secondary compound degradation in a generalist herbivore system.</title>
        <authorList>
            <person name="Francoeur C.B."/>
            <person name="Khadempour L."/>
            <person name="Moreira-Soto R.D."/>
            <person name="Gotting K."/>
            <person name="Book A.J."/>
            <person name="Pinto-Tomas A.A."/>
            <person name="Keefover-Ring K."/>
            <person name="Currie C.R."/>
        </authorList>
    </citation>
    <scope>NUCLEOTIDE SEQUENCE [LARGE SCALE GENOMIC DNA]</scope>
    <source>
        <strain evidence="1 2">Acro-805</strain>
    </source>
</reference>
<dbReference type="Proteomes" id="UP000780690">
    <property type="component" value="Unassembled WGS sequence"/>
</dbReference>